<name>A0A8J7WHF2_9RHOB</name>
<reference evidence="1" key="1">
    <citation type="submission" date="2021-04" db="EMBL/GenBank/DDBJ databases">
        <authorList>
            <person name="Yoon J."/>
        </authorList>
    </citation>
    <scope>NUCLEOTIDE SEQUENCE</scope>
    <source>
        <strain evidence="1">KMU-90</strain>
    </source>
</reference>
<comment type="caution">
    <text evidence="1">The sequence shown here is derived from an EMBL/GenBank/DDBJ whole genome shotgun (WGS) entry which is preliminary data.</text>
</comment>
<dbReference type="EMBL" id="JAGTUU010000005">
    <property type="protein sequence ID" value="MBS0125094.1"/>
    <property type="molecule type" value="Genomic_DNA"/>
</dbReference>
<accession>A0A8J7WHF2</accession>
<evidence type="ECO:0000313" key="2">
    <source>
        <dbReference type="Proteomes" id="UP000681356"/>
    </source>
</evidence>
<dbReference type="RefSeq" id="WP_212537059.1">
    <property type="nucleotide sequence ID" value="NZ_JAGTUU010000005.1"/>
</dbReference>
<dbReference type="InterPro" id="IPR021425">
    <property type="entry name" value="DUF3072"/>
</dbReference>
<organism evidence="1 2">
    <name type="scientific">Thetidibacter halocola</name>
    <dbReference type="NCBI Taxonomy" id="2827239"/>
    <lineage>
        <taxon>Bacteria</taxon>
        <taxon>Pseudomonadati</taxon>
        <taxon>Pseudomonadota</taxon>
        <taxon>Alphaproteobacteria</taxon>
        <taxon>Rhodobacterales</taxon>
        <taxon>Roseobacteraceae</taxon>
        <taxon>Thetidibacter</taxon>
    </lineage>
</organism>
<protein>
    <submittedName>
        <fullName evidence="1">DUF3072 domain-containing protein</fullName>
    </submittedName>
</protein>
<proteinExistence type="predicted"/>
<evidence type="ECO:0000313" key="1">
    <source>
        <dbReference type="EMBL" id="MBS0125094.1"/>
    </source>
</evidence>
<sequence>MKTAYDINGPARGRTFDPQARMTEAQAEHLRALSERLGEPFDGSLSERQAARRIAALEEIAD</sequence>
<gene>
    <name evidence="1" type="ORF">KB874_13450</name>
</gene>
<dbReference type="AlphaFoldDB" id="A0A8J7WHF2"/>
<dbReference type="Proteomes" id="UP000681356">
    <property type="component" value="Unassembled WGS sequence"/>
</dbReference>
<keyword evidence="2" id="KW-1185">Reference proteome</keyword>
<dbReference type="Pfam" id="PF11272">
    <property type="entry name" value="DUF3072"/>
    <property type="match status" value="1"/>
</dbReference>